<evidence type="ECO:0000313" key="6">
    <source>
        <dbReference type="EMBL" id="RSN67500.1"/>
    </source>
</evidence>
<organism evidence="6 7">
    <name type="scientific">Candidatus Korarchaeum cryptofilum</name>
    <dbReference type="NCBI Taxonomy" id="498846"/>
    <lineage>
        <taxon>Archaea</taxon>
        <taxon>Thermoproteota</taxon>
        <taxon>Candidatus Korarchaeia</taxon>
        <taxon>Candidatus Korarchaeales</taxon>
        <taxon>Candidatus Korarchaeaceae</taxon>
        <taxon>Candidatus Korarchaeum</taxon>
    </lineage>
</organism>
<evidence type="ECO:0000313" key="7">
    <source>
        <dbReference type="Proteomes" id="UP000278149"/>
    </source>
</evidence>
<evidence type="ECO:0000256" key="3">
    <source>
        <dbReference type="ARBA" id="ARBA00023004"/>
    </source>
</evidence>
<dbReference type="GO" id="GO:0005506">
    <property type="term" value="F:iron ion binding"/>
    <property type="evidence" value="ECO:0007669"/>
    <property type="project" value="UniProtKB-UniRule"/>
</dbReference>
<evidence type="ECO:0000256" key="5">
    <source>
        <dbReference type="NCBIfam" id="TIGR00294"/>
    </source>
</evidence>
<dbReference type="GO" id="GO:0044682">
    <property type="term" value="F:GTP cyclohydrolase IV activity"/>
    <property type="evidence" value="ECO:0007669"/>
    <property type="project" value="UniProtKB-UniRule"/>
</dbReference>
<dbReference type="EMBL" id="RCOR01000043">
    <property type="protein sequence ID" value="RSN67500.1"/>
    <property type="molecule type" value="Genomic_DNA"/>
</dbReference>
<comment type="subunit">
    <text evidence="4">Homodimer.</text>
</comment>
<name>A0A3R9PQ21_9CREN</name>
<protein>
    <recommendedName>
        <fullName evidence="4 5">GTP cyclohydrolase MptA</fullName>
        <ecNumber evidence="4 5">3.5.4.39</ecNumber>
    </recommendedName>
    <alternativeName>
        <fullName evidence="4">GTP cyclohydrolase IV</fullName>
    </alternativeName>
</protein>
<gene>
    <name evidence="4" type="primary">mptA</name>
    <name evidence="6" type="ORF">D9Q81_08475</name>
</gene>
<dbReference type="HAMAP" id="MF_01527_A">
    <property type="entry name" value="GTP_cyclohydrol_A"/>
    <property type="match status" value="1"/>
</dbReference>
<sequence>MLSFIRAHVTPAKMLFSPYMIERVLLGSRVPSPMRLPEELLERARDIHSEAPSHRIKLDRVGSFGLKVPVEFKGFLLLAEADVWVSLPEGRRGVDLSRQVEAIYELSNPPKDPFSLCREAAISLLEKLNYADSSGVSIRFDAPLQDGESLKYYGVEISSIASDEIINKIRVEILGMTACPCTAELIRAYKSSEIAATHTQRSLGILEVSTKAEHPDPDKLASIIERAMSSPLRTYTKRPDEGGLVIQSLSNARLAEDVVREMIHLFLEEFGHLPEDTRILAAVRSMESVHMHDIYAERSFRLDEIRKEISSH</sequence>
<reference evidence="6 7" key="1">
    <citation type="submission" date="2018-10" db="EMBL/GenBank/DDBJ databases">
        <title>Co-occurring genomic capacity for anaerobic methane metabolism and dissimilatory sulfite reduction discovered in the Korarchaeota.</title>
        <authorList>
            <person name="Mckay L.J."/>
            <person name="Dlakic M."/>
            <person name="Fields M.W."/>
            <person name="Delmont T.O."/>
            <person name="Eren A.M."/>
            <person name="Jay Z.J."/>
            <person name="Klingelsmith K.B."/>
            <person name="Rusch D.B."/>
            <person name="Inskeep W.P."/>
        </authorList>
    </citation>
    <scope>NUCLEOTIDE SEQUENCE [LARGE SCALE GENOMIC DNA]</scope>
    <source>
        <strain evidence="6 7">WS</strain>
    </source>
</reference>
<evidence type="ECO:0000256" key="4">
    <source>
        <dbReference type="HAMAP-Rule" id="MF_01527"/>
    </source>
</evidence>
<dbReference type="UniPathway" id="UPA00065"/>
<dbReference type="InterPro" id="IPR022840">
    <property type="entry name" value="GTP_cyclohydrolase_MptA"/>
</dbReference>
<keyword evidence="1 4" id="KW-0479">Metal-binding</keyword>
<keyword evidence="2 4" id="KW-0378">Hydrolase</keyword>
<dbReference type="AlphaFoldDB" id="A0A3R9PQ21"/>
<dbReference type="PANTHER" id="PTHR36445">
    <property type="entry name" value="GTP CYCLOHYDROLASE MPTA"/>
    <property type="match status" value="1"/>
</dbReference>
<proteinExistence type="inferred from homology"/>
<comment type="pathway">
    <text evidence="4">Cofactor biosynthesis; 5,6,7,8-tetrahydromethanopterin biosynthesis.</text>
</comment>
<evidence type="ECO:0000256" key="2">
    <source>
        <dbReference type="ARBA" id="ARBA00022801"/>
    </source>
</evidence>
<comment type="function">
    <text evidence="4">Converts GTP to 7,8-dihydro-D-neopterin 2',3'-cyclic phosphate, the first intermediate in the biosynthesis of coenzyme methanopterin.</text>
</comment>
<accession>A0A3R9PQ21</accession>
<comment type="similarity">
    <text evidence="4">Belongs to the GTP cyclohydrolase IV family.</text>
</comment>
<evidence type="ECO:0000256" key="1">
    <source>
        <dbReference type="ARBA" id="ARBA00022723"/>
    </source>
</evidence>
<dbReference type="GO" id="GO:0003934">
    <property type="term" value="F:GTP cyclohydrolase I activity"/>
    <property type="evidence" value="ECO:0007669"/>
    <property type="project" value="InterPro"/>
</dbReference>
<dbReference type="InterPro" id="IPR003801">
    <property type="entry name" value="GTP_cyclohydrolase_FolE2/MptA"/>
</dbReference>
<feature type="site" description="May be catalytically important" evidence="4">
    <location>
        <position position="179"/>
    </location>
</feature>
<dbReference type="Pfam" id="PF02649">
    <property type="entry name" value="GCHY-1"/>
    <property type="match status" value="1"/>
</dbReference>
<dbReference type="NCBIfam" id="TIGR00294">
    <property type="entry name" value="GTP cyclohydrolase MptA"/>
    <property type="match status" value="1"/>
</dbReference>
<dbReference type="EC" id="3.5.4.39" evidence="4 5"/>
<dbReference type="GO" id="GO:2001118">
    <property type="term" value="P:tetrahydromethanopterin biosynthetic process"/>
    <property type="evidence" value="ECO:0007669"/>
    <property type="project" value="UniProtKB-UniRule"/>
</dbReference>
<dbReference type="PANTHER" id="PTHR36445:SF1">
    <property type="entry name" value="GTP CYCLOHYDROLASE MPTA"/>
    <property type="match status" value="1"/>
</dbReference>
<dbReference type="Proteomes" id="UP000278149">
    <property type="component" value="Unassembled WGS sequence"/>
</dbReference>
<comment type="caution">
    <text evidence="6">The sequence shown here is derived from an EMBL/GenBank/DDBJ whole genome shotgun (WGS) entry which is preliminary data.</text>
</comment>
<dbReference type="Gene3D" id="3.10.270.10">
    <property type="entry name" value="Urate Oxidase"/>
    <property type="match status" value="1"/>
</dbReference>
<keyword evidence="3 4" id="KW-0408">Iron</keyword>
<comment type="catalytic activity">
    <reaction evidence="4">
        <text>GTP + H2O = 7,8-dihydroneopterin 2',3'-cyclic phosphate + formate + diphosphate + H(+)</text>
        <dbReference type="Rhea" id="RHEA:25860"/>
        <dbReference type="ChEBI" id="CHEBI:15377"/>
        <dbReference type="ChEBI" id="CHEBI:15378"/>
        <dbReference type="ChEBI" id="CHEBI:15740"/>
        <dbReference type="ChEBI" id="CHEBI:33019"/>
        <dbReference type="ChEBI" id="CHEBI:37565"/>
        <dbReference type="ChEBI" id="CHEBI:58854"/>
        <dbReference type="EC" id="3.5.4.39"/>
    </reaction>
</comment>
<comment type="cofactor">
    <cofactor evidence="4">
        <name>Fe(2+)</name>
        <dbReference type="ChEBI" id="CHEBI:29033"/>
    </cofactor>
    <text evidence="4">Binds 1 Fe(2+) ion per subunit.</text>
</comment>